<feature type="region of interest" description="Disordered" evidence="1">
    <location>
        <begin position="25"/>
        <end position="68"/>
    </location>
</feature>
<dbReference type="Proteomes" id="UP001596223">
    <property type="component" value="Unassembled WGS sequence"/>
</dbReference>
<evidence type="ECO:0000313" key="5">
    <source>
        <dbReference type="EMBL" id="MFC6009602.1"/>
    </source>
</evidence>
<name>A0ABW1JJM2_9NOCA</name>
<dbReference type="InterPro" id="IPR025645">
    <property type="entry name" value="DUF4349"/>
</dbReference>
<sequence>MRKLVVVMISVLGLLFLAGCGAEESGGGGMADRAAPSPGGSAAAVVPGFREGAPAKDSPPPSDQSTRKEVITGSVDLTSEDPIGAAATVSEQVRAVDGRIDSRTEQPGTDKRTARAVLSVRVPGEVTDSFITGLGDVGTVTSVSTNRDDVTMQWQDLDARIRALQASVDRLKALMAGATNTADLITAEEALSSRQGELDSLTAQKRSLDDQVALSTLTITLTATADRAPGDPDNFWDGVVAGWESLIDWLQDAIVFLGKALPWLGFLAVLGGILYAALRLVRGRRATKPRPTAPTPETAAPAPATPQATAATATPAESEVETPAPATSTPAPGTTAPETTSPEKETPGADRAGDDQTEQP</sequence>
<evidence type="ECO:0000259" key="4">
    <source>
        <dbReference type="Pfam" id="PF14257"/>
    </source>
</evidence>
<feature type="region of interest" description="Disordered" evidence="1">
    <location>
        <begin position="286"/>
        <end position="360"/>
    </location>
</feature>
<dbReference type="PROSITE" id="PS51257">
    <property type="entry name" value="PROKAR_LIPOPROTEIN"/>
    <property type="match status" value="1"/>
</dbReference>
<gene>
    <name evidence="5" type="ORF">ACFP3H_00910</name>
</gene>
<feature type="signal peptide" evidence="3">
    <location>
        <begin position="1"/>
        <end position="22"/>
    </location>
</feature>
<dbReference type="RefSeq" id="WP_378598153.1">
    <property type="nucleotide sequence ID" value="NZ_JBHSQN010000001.1"/>
</dbReference>
<dbReference type="EMBL" id="JBHSQN010000001">
    <property type="protein sequence ID" value="MFC6009602.1"/>
    <property type="molecule type" value="Genomic_DNA"/>
</dbReference>
<evidence type="ECO:0000256" key="1">
    <source>
        <dbReference type="SAM" id="MobiDB-lite"/>
    </source>
</evidence>
<feature type="compositionally biased region" description="Low complexity" evidence="1">
    <location>
        <begin position="34"/>
        <end position="48"/>
    </location>
</feature>
<keyword evidence="2" id="KW-0812">Transmembrane</keyword>
<comment type="caution">
    <text evidence="5">The sequence shown here is derived from an EMBL/GenBank/DDBJ whole genome shotgun (WGS) entry which is preliminary data.</text>
</comment>
<protein>
    <submittedName>
        <fullName evidence="5">DUF4349 domain-containing protein</fullName>
    </submittedName>
</protein>
<keyword evidence="2" id="KW-0472">Membrane</keyword>
<feature type="domain" description="DUF4349" evidence="4">
    <location>
        <begin position="67"/>
        <end position="274"/>
    </location>
</feature>
<reference evidence="6" key="1">
    <citation type="journal article" date="2019" name="Int. J. Syst. Evol. Microbiol.">
        <title>The Global Catalogue of Microorganisms (GCM) 10K type strain sequencing project: providing services to taxonomists for standard genome sequencing and annotation.</title>
        <authorList>
            <consortium name="The Broad Institute Genomics Platform"/>
            <consortium name="The Broad Institute Genome Sequencing Center for Infectious Disease"/>
            <person name="Wu L."/>
            <person name="Ma J."/>
        </authorList>
    </citation>
    <scope>NUCLEOTIDE SEQUENCE [LARGE SCALE GENOMIC DNA]</scope>
    <source>
        <strain evidence="6">CCUG 36956</strain>
    </source>
</reference>
<feature type="transmembrane region" description="Helical" evidence="2">
    <location>
        <begin position="260"/>
        <end position="281"/>
    </location>
</feature>
<dbReference type="Pfam" id="PF14257">
    <property type="entry name" value="DUF4349"/>
    <property type="match status" value="1"/>
</dbReference>
<keyword evidence="2" id="KW-1133">Transmembrane helix</keyword>
<proteinExistence type="predicted"/>
<evidence type="ECO:0000256" key="2">
    <source>
        <dbReference type="SAM" id="Phobius"/>
    </source>
</evidence>
<feature type="compositionally biased region" description="Basic and acidic residues" evidence="1">
    <location>
        <begin position="341"/>
        <end position="354"/>
    </location>
</feature>
<keyword evidence="3" id="KW-0732">Signal</keyword>
<feature type="compositionally biased region" description="Low complexity" evidence="1">
    <location>
        <begin position="295"/>
        <end position="340"/>
    </location>
</feature>
<keyword evidence="6" id="KW-1185">Reference proteome</keyword>
<evidence type="ECO:0000313" key="6">
    <source>
        <dbReference type="Proteomes" id="UP001596223"/>
    </source>
</evidence>
<evidence type="ECO:0000256" key="3">
    <source>
        <dbReference type="SAM" id="SignalP"/>
    </source>
</evidence>
<accession>A0ABW1JJM2</accession>
<organism evidence="5 6">
    <name type="scientific">Nocardia lasii</name>
    <dbReference type="NCBI Taxonomy" id="1616107"/>
    <lineage>
        <taxon>Bacteria</taxon>
        <taxon>Bacillati</taxon>
        <taxon>Actinomycetota</taxon>
        <taxon>Actinomycetes</taxon>
        <taxon>Mycobacteriales</taxon>
        <taxon>Nocardiaceae</taxon>
        <taxon>Nocardia</taxon>
    </lineage>
</organism>
<feature type="chain" id="PRO_5046046409" evidence="3">
    <location>
        <begin position="23"/>
        <end position="360"/>
    </location>
</feature>